<organism evidence="6 7">
    <name type="scientific">Bythopirellula polymerisocia</name>
    <dbReference type="NCBI Taxonomy" id="2528003"/>
    <lineage>
        <taxon>Bacteria</taxon>
        <taxon>Pseudomonadati</taxon>
        <taxon>Planctomycetota</taxon>
        <taxon>Planctomycetia</taxon>
        <taxon>Pirellulales</taxon>
        <taxon>Lacipirellulaceae</taxon>
        <taxon>Bythopirellula</taxon>
    </lineage>
</organism>
<dbReference type="OrthoDB" id="9814200at2"/>
<dbReference type="SUPFAM" id="SSF46689">
    <property type="entry name" value="Homeodomain-like"/>
    <property type="match status" value="1"/>
</dbReference>
<protein>
    <submittedName>
        <fullName evidence="6">Fatty acid metabolism regulator protein</fullName>
    </submittedName>
</protein>
<reference evidence="6 7" key="1">
    <citation type="submission" date="2019-02" db="EMBL/GenBank/DDBJ databases">
        <title>Deep-cultivation of Planctomycetes and their phenomic and genomic characterization uncovers novel biology.</title>
        <authorList>
            <person name="Wiegand S."/>
            <person name="Jogler M."/>
            <person name="Boedeker C."/>
            <person name="Pinto D."/>
            <person name="Vollmers J."/>
            <person name="Rivas-Marin E."/>
            <person name="Kohn T."/>
            <person name="Peeters S.H."/>
            <person name="Heuer A."/>
            <person name="Rast P."/>
            <person name="Oberbeckmann S."/>
            <person name="Bunk B."/>
            <person name="Jeske O."/>
            <person name="Meyerdierks A."/>
            <person name="Storesund J.E."/>
            <person name="Kallscheuer N."/>
            <person name="Luecker S."/>
            <person name="Lage O.M."/>
            <person name="Pohl T."/>
            <person name="Merkel B.J."/>
            <person name="Hornburger P."/>
            <person name="Mueller R.-W."/>
            <person name="Bruemmer F."/>
            <person name="Labrenz M."/>
            <person name="Spormann A.M."/>
            <person name="Op Den Camp H."/>
            <person name="Overmann J."/>
            <person name="Amann R."/>
            <person name="Jetten M.S.M."/>
            <person name="Mascher T."/>
            <person name="Medema M.H."/>
            <person name="Devos D.P."/>
            <person name="Kaster A.-K."/>
            <person name="Ovreas L."/>
            <person name="Rohde M."/>
            <person name="Galperin M.Y."/>
            <person name="Jogler C."/>
        </authorList>
    </citation>
    <scope>NUCLEOTIDE SEQUENCE [LARGE SCALE GENOMIC DNA]</scope>
    <source>
        <strain evidence="6 7">Pla144</strain>
    </source>
</reference>
<dbReference type="Gene3D" id="1.10.357.10">
    <property type="entry name" value="Tetracycline Repressor, domain 2"/>
    <property type="match status" value="1"/>
</dbReference>
<dbReference type="Proteomes" id="UP000318437">
    <property type="component" value="Unassembled WGS sequence"/>
</dbReference>
<dbReference type="PANTHER" id="PTHR30055:SF234">
    <property type="entry name" value="HTH-TYPE TRANSCRIPTIONAL REGULATOR BETI"/>
    <property type="match status" value="1"/>
</dbReference>
<accession>A0A5C6D1F2</accession>
<dbReference type="InterPro" id="IPR009057">
    <property type="entry name" value="Homeodomain-like_sf"/>
</dbReference>
<evidence type="ECO:0000256" key="1">
    <source>
        <dbReference type="ARBA" id="ARBA00023015"/>
    </source>
</evidence>
<dbReference type="InterPro" id="IPR050109">
    <property type="entry name" value="HTH-type_TetR-like_transc_reg"/>
</dbReference>
<dbReference type="RefSeq" id="WP_146447581.1">
    <property type="nucleotide sequence ID" value="NZ_SJPS01000001.1"/>
</dbReference>
<dbReference type="Gene3D" id="1.10.10.60">
    <property type="entry name" value="Homeodomain-like"/>
    <property type="match status" value="1"/>
</dbReference>
<dbReference type="PRINTS" id="PR00455">
    <property type="entry name" value="HTHTETR"/>
</dbReference>
<dbReference type="EMBL" id="SJPS01000001">
    <property type="protein sequence ID" value="TWU29571.1"/>
    <property type="molecule type" value="Genomic_DNA"/>
</dbReference>
<dbReference type="GO" id="GO:0003700">
    <property type="term" value="F:DNA-binding transcription factor activity"/>
    <property type="evidence" value="ECO:0007669"/>
    <property type="project" value="TreeGrafter"/>
</dbReference>
<name>A0A5C6D1F2_9BACT</name>
<comment type="caution">
    <text evidence="6">The sequence shown here is derived from an EMBL/GenBank/DDBJ whole genome shotgun (WGS) entry which is preliminary data.</text>
</comment>
<keyword evidence="7" id="KW-1185">Reference proteome</keyword>
<evidence type="ECO:0000256" key="3">
    <source>
        <dbReference type="ARBA" id="ARBA00023163"/>
    </source>
</evidence>
<dbReference type="AlphaFoldDB" id="A0A5C6D1F2"/>
<keyword evidence="2 4" id="KW-0238">DNA-binding</keyword>
<evidence type="ECO:0000256" key="4">
    <source>
        <dbReference type="PROSITE-ProRule" id="PRU00335"/>
    </source>
</evidence>
<evidence type="ECO:0000256" key="2">
    <source>
        <dbReference type="ARBA" id="ARBA00023125"/>
    </source>
</evidence>
<dbReference type="Pfam" id="PF00440">
    <property type="entry name" value="TetR_N"/>
    <property type="match status" value="1"/>
</dbReference>
<keyword evidence="1" id="KW-0805">Transcription regulation</keyword>
<dbReference type="PROSITE" id="PS50977">
    <property type="entry name" value="HTH_TETR_2"/>
    <property type="match status" value="1"/>
</dbReference>
<dbReference type="GO" id="GO:0000976">
    <property type="term" value="F:transcription cis-regulatory region binding"/>
    <property type="evidence" value="ECO:0007669"/>
    <property type="project" value="TreeGrafter"/>
</dbReference>
<evidence type="ECO:0000313" key="6">
    <source>
        <dbReference type="EMBL" id="TWU29571.1"/>
    </source>
</evidence>
<feature type="DNA-binding region" description="H-T-H motif" evidence="4">
    <location>
        <begin position="35"/>
        <end position="54"/>
    </location>
</feature>
<proteinExistence type="predicted"/>
<dbReference type="PANTHER" id="PTHR30055">
    <property type="entry name" value="HTH-TYPE TRANSCRIPTIONAL REGULATOR RUTR"/>
    <property type="match status" value="1"/>
</dbReference>
<feature type="domain" description="HTH tetR-type" evidence="5">
    <location>
        <begin position="12"/>
        <end position="72"/>
    </location>
</feature>
<evidence type="ECO:0000259" key="5">
    <source>
        <dbReference type="PROSITE" id="PS50977"/>
    </source>
</evidence>
<evidence type="ECO:0000313" key="7">
    <source>
        <dbReference type="Proteomes" id="UP000318437"/>
    </source>
</evidence>
<dbReference type="InterPro" id="IPR001647">
    <property type="entry name" value="HTH_TetR"/>
</dbReference>
<sequence>MQTLTRKEREKQERESKILQLASAMLKESGYLGLSMDRIAAEMEYSKGTIYQHFPNKEEIILSLANEALKKRLDMFETASAWNATSRQRMAAIGAAAAEFVRIHPMYFAVDQLVRSASIWEKTSDQRRQFMQNCEASCMRIVGGIVNDAITDGDLRLANNMTAEVLVFGLWSMNFGAYSIITSSDSLEQVGLPEPEIALWHNQNLLLDGYGWTPLSSDFDYFHTFEQAKQELFGGRTPNEP</sequence>
<gene>
    <name evidence="6" type="primary">fadR</name>
    <name evidence="6" type="ORF">Pla144_03490</name>
</gene>
<keyword evidence="3" id="KW-0804">Transcription</keyword>